<dbReference type="PROSITE" id="PS51480">
    <property type="entry name" value="DHAL"/>
    <property type="match status" value="1"/>
</dbReference>
<evidence type="ECO:0000259" key="6">
    <source>
        <dbReference type="PROSITE" id="PS51481"/>
    </source>
</evidence>
<proteinExistence type="predicted"/>
<keyword evidence="3 7" id="KW-0418">Kinase</keyword>
<accession>A0ABW4L186</accession>
<keyword evidence="2" id="KW-0547">Nucleotide-binding</keyword>
<evidence type="ECO:0000256" key="3">
    <source>
        <dbReference type="ARBA" id="ARBA00022777"/>
    </source>
</evidence>
<feature type="domain" description="DhaL" evidence="5">
    <location>
        <begin position="365"/>
        <end position="567"/>
    </location>
</feature>
<dbReference type="InterPro" id="IPR004006">
    <property type="entry name" value="DhaK_dom"/>
</dbReference>
<dbReference type="InterPro" id="IPR004007">
    <property type="entry name" value="DhaL_dom"/>
</dbReference>
<evidence type="ECO:0000256" key="2">
    <source>
        <dbReference type="ARBA" id="ARBA00022741"/>
    </source>
</evidence>
<dbReference type="Pfam" id="PF02734">
    <property type="entry name" value="Dak2"/>
    <property type="match status" value="1"/>
</dbReference>
<evidence type="ECO:0000313" key="8">
    <source>
        <dbReference type="Proteomes" id="UP001597277"/>
    </source>
</evidence>
<evidence type="ECO:0000259" key="5">
    <source>
        <dbReference type="PROSITE" id="PS51480"/>
    </source>
</evidence>
<gene>
    <name evidence="7" type="ORF">ACFSE6_05190</name>
</gene>
<dbReference type="Gene3D" id="3.40.50.10440">
    <property type="entry name" value="Dihydroxyacetone kinase, domain 1"/>
    <property type="match status" value="1"/>
</dbReference>
<dbReference type="PROSITE" id="PS51481">
    <property type="entry name" value="DHAK"/>
    <property type="match status" value="1"/>
</dbReference>
<keyword evidence="8" id="KW-1185">Reference proteome</keyword>
<dbReference type="PANTHER" id="PTHR28629:SF4">
    <property type="entry name" value="TRIOKINASE_FMN CYCLASE"/>
    <property type="match status" value="1"/>
</dbReference>
<feature type="domain" description="DhaK" evidence="6">
    <location>
        <begin position="7"/>
        <end position="327"/>
    </location>
</feature>
<comment type="caution">
    <text evidence="7">The sequence shown here is derived from an EMBL/GenBank/DDBJ whole genome shotgun (WGS) entry which is preliminary data.</text>
</comment>
<evidence type="ECO:0000256" key="4">
    <source>
        <dbReference type="ARBA" id="ARBA00022840"/>
    </source>
</evidence>
<dbReference type="SUPFAM" id="SSF82549">
    <property type="entry name" value="DAK1/DegV-like"/>
    <property type="match status" value="1"/>
</dbReference>
<organism evidence="7 8">
    <name type="scientific">Georgenia deserti</name>
    <dbReference type="NCBI Taxonomy" id="2093781"/>
    <lineage>
        <taxon>Bacteria</taxon>
        <taxon>Bacillati</taxon>
        <taxon>Actinomycetota</taxon>
        <taxon>Actinomycetes</taxon>
        <taxon>Micrococcales</taxon>
        <taxon>Bogoriellaceae</taxon>
        <taxon>Georgenia</taxon>
    </lineage>
</organism>
<evidence type="ECO:0000256" key="1">
    <source>
        <dbReference type="ARBA" id="ARBA00022679"/>
    </source>
</evidence>
<dbReference type="Pfam" id="PF02733">
    <property type="entry name" value="Dak1"/>
    <property type="match status" value="1"/>
</dbReference>
<dbReference type="EMBL" id="JBHUEE010000002">
    <property type="protein sequence ID" value="MFD1717218.1"/>
    <property type="molecule type" value="Genomic_DNA"/>
</dbReference>
<reference evidence="8" key="1">
    <citation type="journal article" date="2019" name="Int. J. Syst. Evol. Microbiol.">
        <title>The Global Catalogue of Microorganisms (GCM) 10K type strain sequencing project: providing services to taxonomists for standard genome sequencing and annotation.</title>
        <authorList>
            <consortium name="The Broad Institute Genomics Platform"/>
            <consortium name="The Broad Institute Genome Sequencing Center for Infectious Disease"/>
            <person name="Wu L."/>
            <person name="Ma J."/>
        </authorList>
    </citation>
    <scope>NUCLEOTIDE SEQUENCE [LARGE SCALE GENOMIC DNA]</scope>
    <source>
        <strain evidence="8">JCM 17130</strain>
    </source>
</reference>
<dbReference type="Proteomes" id="UP001597277">
    <property type="component" value="Unassembled WGS sequence"/>
</dbReference>
<dbReference type="PANTHER" id="PTHR28629">
    <property type="entry name" value="TRIOKINASE/FMN CYCLASE"/>
    <property type="match status" value="1"/>
</dbReference>
<keyword evidence="4" id="KW-0067">ATP-binding</keyword>
<dbReference type="SMART" id="SM01120">
    <property type="entry name" value="Dak2"/>
    <property type="match status" value="1"/>
</dbReference>
<dbReference type="NCBIfam" id="NF011049">
    <property type="entry name" value="PRK14479.1"/>
    <property type="match status" value="1"/>
</dbReference>
<dbReference type="InterPro" id="IPR036117">
    <property type="entry name" value="DhaL_dom_sf"/>
</dbReference>
<evidence type="ECO:0000313" key="7">
    <source>
        <dbReference type="EMBL" id="MFD1717218.1"/>
    </source>
</evidence>
<dbReference type="SUPFAM" id="SSF101473">
    <property type="entry name" value="DhaL-like"/>
    <property type="match status" value="1"/>
</dbReference>
<dbReference type="GO" id="GO:0016301">
    <property type="term" value="F:kinase activity"/>
    <property type="evidence" value="ECO:0007669"/>
    <property type="project" value="UniProtKB-KW"/>
</dbReference>
<dbReference type="RefSeq" id="WP_388003021.1">
    <property type="nucleotide sequence ID" value="NZ_JBHUEE010000002.1"/>
</dbReference>
<protein>
    <submittedName>
        <fullName evidence="7">Dihydroxyacetone kinase family protein</fullName>
    </submittedName>
</protein>
<name>A0ABW4L186_9MICO</name>
<dbReference type="InterPro" id="IPR050861">
    <property type="entry name" value="Dihydroxyacetone_Kinase"/>
</dbReference>
<dbReference type="Gene3D" id="3.30.1180.20">
    <property type="entry name" value="Dihydroxyacetone kinase, domain 2"/>
    <property type="match status" value="1"/>
</dbReference>
<sequence length="574" mass="58853">MTHIFNDPAAFAEESLEGFVQLHADLVRQVPGGVVRRGRQRDGKVAIVLGGGSGHYPMFAGFVGPGLADGAVVGNIFTSPSAQWAYTVARHADRGGGVVFCYGNYAGDVLNFGSATERLQGEGIAAANLIVHDDVLSAPPTERERRRGLAGDFVVARVLAGAADAGRSLEEVVSVGGRANDRTRTVGVAFGGCTFPGAHEPLFEVPAGQMAIGMGAHGEPGLENVPALSSDELARTLLDHIAADVPEDAGERVAVVVNGMGATKQEELFLFWRDLAPLIADRGWTPVEPEVGEIITSLNMEGLSLTLTWLDDELEQYWTAPAYGPGYRKGSVAGLRASADDMADTDLAIEAVIPDASAASREAAETATQLLAAALEAVRDAETDLGDADAVAGDGDHGRGMVRGLGAALEAMSAAVSRGAGLKAALGLAGDAWAERAGGTSGALWGAATRAFGTQFDETGTPTAEQVVAGAEAFRDCIARLGRVSVGDKSMLDAIAPATETFVEAVGRGVPLGAAVQSAATAADDAARATADLSPRVGRARPLAERSVGHPDPGALSYALVVGSLARALEAGDD</sequence>
<dbReference type="Gene3D" id="1.25.40.340">
    <property type="match status" value="1"/>
</dbReference>
<keyword evidence="1" id="KW-0808">Transferase</keyword>